<organism evidence="1 2">
    <name type="scientific">Dendrothele bispora (strain CBS 962.96)</name>
    <dbReference type="NCBI Taxonomy" id="1314807"/>
    <lineage>
        <taxon>Eukaryota</taxon>
        <taxon>Fungi</taxon>
        <taxon>Dikarya</taxon>
        <taxon>Basidiomycota</taxon>
        <taxon>Agaricomycotina</taxon>
        <taxon>Agaricomycetes</taxon>
        <taxon>Agaricomycetidae</taxon>
        <taxon>Agaricales</taxon>
        <taxon>Agaricales incertae sedis</taxon>
        <taxon>Dendrothele</taxon>
    </lineage>
</organism>
<protein>
    <submittedName>
        <fullName evidence="1">Uncharacterized protein</fullName>
    </submittedName>
</protein>
<reference evidence="1 2" key="1">
    <citation type="journal article" date="2019" name="Nat. Ecol. Evol.">
        <title>Megaphylogeny resolves global patterns of mushroom evolution.</title>
        <authorList>
            <person name="Varga T."/>
            <person name="Krizsan K."/>
            <person name="Foldi C."/>
            <person name="Dima B."/>
            <person name="Sanchez-Garcia M."/>
            <person name="Sanchez-Ramirez S."/>
            <person name="Szollosi G.J."/>
            <person name="Szarkandi J.G."/>
            <person name="Papp V."/>
            <person name="Albert L."/>
            <person name="Andreopoulos W."/>
            <person name="Angelini C."/>
            <person name="Antonin V."/>
            <person name="Barry K.W."/>
            <person name="Bougher N.L."/>
            <person name="Buchanan P."/>
            <person name="Buyck B."/>
            <person name="Bense V."/>
            <person name="Catcheside P."/>
            <person name="Chovatia M."/>
            <person name="Cooper J."/>
            <person name="Damon W."/>
            <person name="Desjardin D."/>
            <person name="Finy P."/>
            <person name="Geml J."/>
            <person name="Haridas S."/>
            <person name="Hughes K."/>
            <person name="Justo A."/>
            <person name="Karasinski D."/>
            <person name="Kautmanova I."/>
            <person name="Kiss B."/>
            <person name="Kocsube S."/>
            <person name="Kotiranta H."/>
            <person name="LaButti K.M."/>
            <person name="Lechner B.E."/>
            <person name="Liimatainen K."/>
            <person name="Lipzen A."/>
            <person name="Lukacs Z."/>
            <person name="Mihaltcheva S."/>
            <person name="Morgado L.N."/>
            <person name="Niskanen T."/>
            <person name="Noordeloos M.E."/>
            <person name="Ohm R.A."/>
            <person name="Ortiz-Santana B."/>
            <person name="Ovrebo C."/>
            <person name="Racz N."/>
            <person name="Riley R."/>
            <person name="Savchenko A."/>
            <person name="Shiryaev A."/>
            <person name="Soop K."/>
            <person name="Spirin V."/>
            <person name="Szebenyi C."/>
            <person name="Tomsovsky M."/>
            <person name="Tulloss R.E."/>
            <person name="Uehling J."/>
            <person name="Grigoriev I.V."/>
            <person name="Vagvolgyi C."/>
            <person name="Papp T."/>
            <person name="Martin F.M."/>
            <person name="Miettinen O."/>
            <person name="Hibbett D.S."/>
            <person name="Nagy L.G."/>
        </authorList>
    </citation>
    <scope>NUCLEOTIDE SEQUENCE [LARGE SCALE GENOMIC DNA]</scope>
    <source>
        <strain evidence="1 2">CBS 962.96</strain>
    </source>
</reference>
<name>A0A4S8LTQ4_DENBC</name>
<dbReference type="OrthoDB" id="3266391at2759"/>
<dbReference type="AlphaFoldDB" id="A0A4S8LTQ4"/>
<accession>A0A4S8LTQ4</accession>
<keyword evidence="2" id="KW-1185">Reference proteome</keyword>
<dbReference type="EMBL" id="ML179279">
    <property type="protein sequence ID" value="THU92433.1"/>
    <property type="molecule type" value="Genomic_DNA"/>
</dbReference>
<gene>
    <name evidence="1" type="ORF">K435DRAFT_210041</name>
</gene>
<sequence length="220" mass="25305">MCMKLSHLTMLFREINISLGPPTFTIPPHLKVQLDAAYSEFGKKPRTLKTLRISHVFSAASVADISTTTLRVIDRASDAFPPLKSVVGGVLALKDVTQGVNAFKTRAQQLRQKIFDILDIVPSDSIDFINDLERLRRKSLQLDELSRQSFFMRLKNFNRNNEFLSTLQTDVERIIQKITLIRAFPRTPRKRKRRRKTPESSQFPRTRALYVFFAASSAFF</sequence>
<evidence type="ECO:0000313" key="1">
    <source>
        <dbReference type="EMBL" id="THU92433.1"/>
    </source>
</evidence>
<evidence type="ECO:0000313" key="2">
    <source>
        <dbReference type="Proteomes" id="UP000297245"/>
    </source>
</evidence>
<proteinExistence type="predicted"/>
<dbReference type="Proteomes" id="UP000297245">
    <property type="component" value="Unassembled WGS sequence"/>
</dbReference>